<proteinExistence type="predicted"/>
<dbReference type="PANTHER" id="PTHR44591">
    <property type="entry name" value="STRESS RESPONSE REGULATOR PROTEIN 1"/>
    <property type="match status" value="1"/>
</dbReference>
<dbReference type="AlphaFoldDB" id="A0A1G8USI5"/>
<keyword evidence="1 2" id="KW-0597">Phosphoprotein</keyword>
<dbReference type="Proteomes" id="UP000199580">
    <property type="component" value="Unassembled WGS sequence"/>
</dbReference>
<evidence type="ECO:0000259" key="3">
    <source>
        <dbReference type="PROSITE" id="PS50110"/>
    </source>
</evidence>
<dbReference type="GO" id="GO:0000160">
    <property type="term" value="P:phosphorelay signal transduction system"/>
    <property type="evidence" value="ECO:0007669"/>
    <property type="project" value="InterPro"/>
</dbReference>
<dbReference type="STRING" id="1128970.SAMN04487935_1032"/>
<accession>A0A1G8USI5</accession>
<organism evidence="4 5">
    <name type="scientific">Flavobacterium noncentrifugens</name>
    <dbReference type="NCBI Taxonomy" id="1128970"/>
    <lineage>
        <taxon>Bacteria</taxon>
        <taxon>Pseudomonadati</taxon>
        <taxon>Bacteroidota</taxon>
        <taxon>Flavobacteriia</taxon>
        <taxon>Flavobacteriales</taxon>
        <taxon>Flavobacteriaceae</taxon>
        <taxon>Flavobacterium</taxon>
    </lineage>
</organism>
<dbReference type="Pfam" id="PF00072">
    <property type="entry name" value="Response_reg"/>
    <property type="match status" value="1"/>
</dbReference>
<name>A0A1G8USI5_9FLAO</name>
<dbReference type="EMBL" id="FNEZ01000002">
    <property type="protein sequence ID" value="SDJ56826.1"/>
    <property type="molecule type" value="Genomic_DNA"/>
</dbReference>
<keyword evidence="5" id="KW-1185">Reference proteome</keyword>
<dbReference type="InterPro" id="IPR011006">
    <property type="entry name" value="CheY-like_superfamily"/>
</dbReference>
<dbReference type="PANTHER" id="PTHR44591:SF3">
    <property type="entry name" value="RESPONSE REGULATORY DOMAIN-CONTAINING PROTEIN"/>
    <property type="match status" value="1"/>
</dbReference>
<dbReference type="PROSITE" id="PS50110">
    <property type="entry name" value="RESPONSE_REGULATORY"/>
    <property type="match status" value="1"/>
</dbReference>
<protein>
    <submittedName>
        <fullName evidence="4">Response regulator receiver domain-containing protein</fullName>
    </submittedName>
</protein>
<dbReference type="Gene3D" id="3.40.50.2300">
    <property type="match status" value="1"/>
</dbReference>
<evidence type="ECO:0000313" key="5">
    <source>
        <dbReference type="Proteomes" id="UP000199580"/>
    </source>
</evidence>
<gene>
    <name evidence="4" type="ORF">SAMN04487935_1032</name>
</gene>
<sequence>MYYNLLQIDDDPDDCELFSDALKQVSEINYTCMHNPVEAVKQLVEQKITPDIIILDMNMPVMDGMLVLQKIKNKKKLASIPVIIFSTSELAPYKENAMQLGALAYFAKPTCFSALVALIKTILNKNNC</sequence>
<reference evidence="4 5" key="1">
    <citation type="submission" date="2016-10" db="EMBL/GenBank/DDBJ databases">
        <authorList>
            <person name="de Groot N.N."/>
        </authorList>
    </citation>
    <scope>NUCLEOTIDE SEQUENCE [LARGE SCALE GENOMIC DNA]</scope>
    <source>
        <strain evidence="4 5">CGMCC 1.10076</strain>
    </source>
</reference>
<dbReference type="SUPFAM" id="SSF52172">
    <property type="entry name" value="CheY-like"/>
    <property type="match status" value="1"/>
</dbReference>
<evidence type="ECO:0000256" key="1">
    <source>
        <dbReference type="ARBA" id="ARBA00022553"/>
    </source>
</evidence>
<dbReference type="SMART" id="SM00448">
    <property type="entry name" value="REC"/>
    <property type="match status" value="1"/>
</dbReference>
<dbReference type="RefSeq" id="WP_091392526.1">
    <property type="nucleotide sequence ID" value="NZ_BKAI01000018.1"/>
</dbReference>
<evidence type="ECO:0000256" key="2">
    <source>
        <dbReference type="PROSITE-ProRule" id="PRU00169"/>
    </source>
</evidence>
<evidence type="ECO:0000313" key="4">
    <source>
        <dbReference type="EMBL" id="SDJ56826.1"/>
    </source>
</evidence>
<dbReference type="InterPro" id="IPR050595">
    <property type="entry name" value="Bact_response_regulator"/>
</dbReference>
<feature type="domain" description="Response regulatory" evidence="3">
    <location>
        <begin position="4"/>
        <end position="123"/>
    </location>
</feature>
<feature type="modified residue" description="4-aspartylphosphate" evidence="2">
    <location>
        <position position="56"/>
    </location>
</feature>
<dbReference type="InterPro" id="IPR001789">
    <property type="entry name" value="Sig_transdc_resp-reg_receiver"/>
</dbReference>
<dbReference type="OrthoDB" id="9789181at2"/>